<feature type="transmembrane region" description="Helical" evidence="1">
    <location>
        <begin position="143"/>
        <end position="160"/>
    </location>
</feature>
<feature type="transmembrane region" description="Helical" evidence="1">
    <location>
        <begin position="81"/>
        <end position="101"/>
    </location>
</feature>
<dbReference type="InterPro" id="IPR010640">
    <property type="entry name" value="Low_temperature_requirement_A"/>
</dbReference>
<evidence type="ECO:0000313" key="2">
    <source>
        <dbReference type="EMBL" id="USY17342.1"/>
    </source>
</evidence>
<name>A0ABY5CZJ4_9ACTN</name>
<keyword evidence="1" id="KW-0472">Membrane</keyword>
<dbReference type="EMBL" id="CP099837">
    <property type="protein sequence ID" value="USY17342.1"/>
    <property type="molecule type" value="Genomic_DNA"/>
</dbReference>
<keyword evidence="1" id="KW-0812">Transmembrane</keyword>
<keyword evidence="3" id="KW-1185">Reference proteome</keyword>
<keyword evidence="1" id="KW-1133">Transmembrane helix</keyword>
<feature type="transmembrane region" description="Helical" evidence="1">
    <location>
        <begin position="21"/>
        <end position="41"/>
    </location>
</feature>
<dbReference type="PANTHER" id="PTHR36840">
    <property type="entry name" value="BLL5714 PROTEIN"/>
    <property type="match status" value="1"/>
</dbReference>
<evidence type="ECO:0000313" key="3">
    <source>
        <dbReference type="Proteomes" id="UP001055940"/>
    </source>
</evidence>
<sequence>MGILRDGLRLTGRDASVTPMELFFDLVFVFALIQVTQFMAADLNWHGVLRGMLLVALLWWSWVCFSWVANLVKADEGTGRLAMFVAMASMFVFALAIPEAFDDAPGGLSGPVLVVGCYFVFRMVHLVLFWVVSAGDPDLRNQLWRFLPSMLLATFLLLLATRTEGAAQTALWAVALSADYLGNYIAGSRGWRIMSVGAFAERHGLILIIALGESLLSIGFGVSGLAMTWPIVVAAALGLGLAGMLWRAYFQVSAPRAEHAVAALPPGRRERAARDAYSYLHLPLVAGILLAALGLKKTLAYVGEPGYRLADPLTGIPLVVLVGGVVLYLLGQIVFTLRTVGTFSVKRVAAVGVLLVLLALGPMLPALVTLALLTLVTAGVVQLEVRRARQEDARVHTQAHPRSDAHGG</sequence>
<feature type="transmembrane region" description="Helical" evidence="1">
    <location>
        <begin position="231"/>
        <end position="250"/>
    </location>
</feature>
<organism evidence="2 3">
    <name type="scientific">Nocardiopsis exhalans</name>
    <dbReference type="NCBI Taxonomy" id="163604"/>
    <lineage>
        <taxon>Bacteria</taxon>
        <taxon>Bacillati</taxon>
        <taxon>Actinomycetota</taxon>
        <taxon>Actinomycetes</taxon>
        <taxon>Streptosporangiales</taxon>
        <taxon>Nocardiopsidaceae</taxon>
        <taxon>Nocardiopsis</taxon>
    </lineage>
</organism>
<dbReference type="RefSeq" id="WP_254416917.1">
    <property type="nucleotide sequence ID" value="NZ_BAAAJB010000074.1"/>
</dbReference>
<feature type="transmembrane region" description="Helical" evidence="1">
    <location>
        <begin position="315"/>
        <end position="337"/>
    </location>
</feature>
<feature type="transmembrane region" description="Helical" evidence="1">
    <location>
        <begin position="166"/>
        <end position="185"/>
    </location>
</feature>
<protein>
    <submittedName>
        <fullName evidence="2">Low temperature requirement protein A</fullName>
    </submittedName>
</protein>
<feature type="transmembrane region" description="Helical" evidence="1">
    <location>
        <begin position="276"/>
        <end position="295"/>
    </location>
</feature>
<feature type="transmembrane region" description="Helical" evidence="1">
    <location>
        <begin position="47"/>
        <end position="69"/>
    </location>
</feature>
<gene>
    <name evidence="2" type="ORF">NE857_18500</name>
</gene>
<feature type="transmembrane region" description="Helical" evidence="1">
    <location>
        <begin position="349"/>
        <end position="376"/>
    </location>
</feature>
<reference evidence="2" key="1">
    <citation type="submission" date="2022-06" db="EMBL/GenBank/DDBJ databases">
        <authorList>
            <person name="Ping M."/>
        </authorList>
    </citation>
    <scope>NUCLEOTIDE SEQUENCE</scope>
    <source>
        <strain evidence="2">JCM11759T</strain>
    </source>
</reference>
<proteinExistence type="predicted"/>
<dbReference type="Proteomes" id="UP001055940">
    <property type="component" value="Chromosome"/>
</dbReference>
<feature type="transmembrane region" description="Helical" evidence="1">
    <location>
        <begin position="205"/>
        <end position="225"/>
    </location>
</feature>
<accession>A0ABY5CZJ4</accession>
<dbReference type="Pfam" id="PF06772">
    <property type="entry name" value="LtrA"/>
    <property type="match status" value="1"/>
</dbReference>
<evidence type="ECO:0000256" key="1">
    <source>
        <dbReference type="SAM" id="Phobius"/>
    </source>
</evidence>
<dbReference type="PANTHER" id="PTHR36840:SF1">
    <property type="entry name" value="BLL5714 PROTEIN"/>
    <property type="match status" value="1"/>
</dbReference>
<feature type="transmembrane region" description="Helical" evidence="1">
    <location>
        <begin position="113"/>
        <end position="131"/>
    </location>
</feature>